<accession>A0A061QYX1</accession>
<name>A0A061QYX1_9CHLO</name>
<feature type="non-terminal residue" evidence="2">
    <location>
        <position position="68"/>
    </location>
</feature>
<evidence type="ECO:0000313" key="2">
    <source>
        <dbReference type="EMBL" id="JAC63615.1"/>
    </source>
</evidence>
<dbReference type="AlphaFoldDB" id="A0A061QYX1"/>
<protein>
    <submittedName>
        <fullName evidence="2">Uncharacterized protein</fullName>
    </submittedName>
</protein>
<feature type="non-terminal residue" evidence="2">
    <location>
        <position position="1"/>
    </location>
</feature>
<reference evidence="2" key="1">
    <citation type="submission" date="2014-05" db="EMBL/GenBank/DDBJ databases">
        <title>The transcriptome of the halophilic microalga Tetraselmis sp. GSL018 isolated from the Great Salt Lake, Utah.</title>
        <authorList>
            <person name="Jinkerson R.E."/>
            <person name="D'Adamo S."/>
            <person name="Posewitz M.C."/>
        </authorList>
    </citation>
    <scope>NUCLEOTIDE SEQUENCE</scope>
    <source>
        <strain evidence="2">GSL018</strain>
    </source>
</reference>
<proteinExistence type="predicted"/>
<dbReference type="EMBL" id="GBEZ01023262">
    <property type="protein sequence ID" value="JAC63615.1"/>
    <property type="molecule type" value="Transcribed_RNA"/>
</dbReference>
<gene>
    <name evidence="2" type="ORF">TSPGSL018_20198</name>
</gene>
<feature type="compositionally biased region" description="Basic and acidic residues" evidence="1">
    <location>
        <begin position="36"/>
        <end position="54"/>
    </location>
</feature>
<organism evidence="2">
    <name type="scientific">Tetraselmis sp. GSL018</name>
    <dbReference type="NCBI Taxonomy" id="582737"/>
    <lineage>
        <taxon>Eukaryota</taxon>
        <taxon>Viridiplantae</taxon>
        <taxon>Chlorophyta</taxon>
        <taxon>core chlorophytes</taxon>
        <taxon>Chlorodendrophyceae</taxon>
        <taxon>Chlorodendrales</taxon>
        <taxon>Chlorodendraceae</taxon>
        <taxon>Tetraselmis</taxon>
    </lineage>
</organism>
<feature type="region of interest" description="Disordered" evidence="1">
    <location>
        <begin position="36"/>
        <end position="68"/>
    </location>
</feature>
<sequence>EIWKPFSTNNNLKTIKTKKVRLQKFQSNRALVEKSWKGLQEKSKTKLSDRKNSEKTQTWCCSHPKTNA</sequence>
<feature type="compositionally biased region" description="Polar residues" evidence="1">
    <location>
        <begin position="55"/>
        <end position="68"/>
    </location>
</feature>
<evidence type="ECO:0000256" key="1">
    <source>
        <dbReference type="SAM" id="MobiDB-lite"/>
    </source>
</evidence>